<dbReference type="Gene3D" id="3.90.79.10">
    <property type="entry name" value="Nucleoside Triphosphate Pyrophosphohydrolase"/>
    <property type="match status" value="1"/>
</dbReference>
<keyword evidence="8" id="KW-1185">Reference proteome</keyword>
<accession>A0ABM7LT46</accession>
<dbReference type="Pfam" id="PF00293">
    <property type="entry name" value="NUDIX"/>
    <property type="match status" value="1"/>
</dbReference>
<dbReference type="InterPro" id="IPR000086">
    <property type="entry name" value="NUDIX_hydrolase_dom"/>
</dbReference>
<keyword evidence="3 5" id="KW-0378">Hydrolase</keyword>
<feature type="domain" description="Nudix hydrolase" evidence="6">
    <location>
        <begin position="9"/>
        <end position="151"/>
    </location>
</feature>
<evidence type="ECO:0000259" key="6">
    <source>
        <dbReference type="PROSITE" id="PS51462"/>
    </source>
</evidence>
<gene>
    <name evidence="7" type="ORF">Aiant_31110</name>
</gene>
<evidence type="ECO:0000256" key="1">
    <source>
        <dbReference type="ARBA" id="ARBA00001946"/>
    </source>
</evidence>
<organism evidence="7 8">
    <name type="scientific">Actinoplanes ianthinogenes</name>
    <dbReference type="NCBI Taxonomy" id="122358"/>
    <lineage>
        <taxon>Bacteria</taxon>
        <taxon>Bacillati</taxon>
        <taxon>Actinomycetota</taxon>
        <taxon>Actinomycetes</taxon>
        <taxon>Micromonosporales</taxon>
        <taxon>Micromonosporaceae</taxon>
        <taxon>Actinoplanes</taxon>
    </lineage>
</organism>
<dbReference type="PROSITE" id="PS51462">
    <property type="entry name" value="NUDIX"/>
    <property type="match status" value="1"/>
</dbReference>
<evidence type="ECO:0000313" key="8">
    <source>
        <dbReference type="Proteomes" id="UP000676967"/>
    </source>
</evidence>
<reference evidence="7 8" key="1">
    <citation type="submission" date="2020-08" db="EMBL/GenBank/DDBJ databases">
        <title>Whole genome shotgun sequence of Actinoplanes ianthinogenes NBRC 13996.</title>
        <authorList>
            <person name="Komaki H."/>
            <person name="Tamura T."/>
        </authorList>
    </citation>
    <scope>NUCLEOTIDE SEQUENCE [LARGE SCALE GENOMIC DNA]</scope>
    <source>
        <strain evidence="7 8">NBRC 13996</strain>
    </source>
</reference>
<comment type="similarity">
    <text evidence="2 5">Belongs to the Nudix hydrolase family.</text>
</comment>
<keyword evidence="4" id="KW-0460">Magnesium</keyword>
<dbReference type="RefSeq" id="WP_229829844.1">
    <property type="nucleotide sequence ID" value="NZ_AP023356.1"/>
</dbReference>
<evidence type="ECO:0000256" key="4">
    <source>
        <dbReference type="ARBA" id="ARBA00022842"/>
    </source>
</evidence>
<evidence type="ECO:0000256" key="5">
    <source>
        <dbReference type="RuleBase" id="RU003476"/>
    </source>
</evidence>
<dbReference type="InterPro" id="IPR020084">
    <property type="entry name" value="NUDIX_hydrolase_CS"/>
</dbReference>
<evidence type="ECO:0000313" key="7">
    <source>
        <dbReference type="EMBL" id="BCJ42454.1"/>
    </source>
</evidence>
<dbReference type="Proteomes" id="UP000676967">
    <property type="component" value="Chromosome"/>
</dbReference>
<dbReference type="CDD" id="cd04685">
    <property type="entry name" value="NUDIX_Hydrolase"/>
    <property type="match status" value="1"/>
</dbReference>
<dbReference type="InterPro" id="IPR020476">
    <property type="entry name" value="Nudix_hydrolase"/>
</dbReference>
<evidence type="ECO:0000256" key="2">
    <source>
        <dbReference type="ARBA" id="ARBA00005582"/>
    </source>
</evidence>
<sequence>MTDSNQHVITRRAGRVLLVDLAGRALLLHGGDPARPGMRWWFTPGGGLEPGESTAEAAARELFEETGLRADPAELAGPIRHERAEFSYNGRDYVQAQDFFVLRVADWQVDTAGMDAEERLTITEHRWWSAAEIEASDELIYPADLAALLRSQVEAAQGVPEMGL</sequence>
<proteinExistence type="inferred from homology"/>
<dbReference type="InterPro" id="IPR015797">
    <property type="entry name" value="NUDIX_hydrolase-like_dom_sf"/>
</dbReference>
<protein>
    <recommendedName>
        <fullName evidence="6">Nudix hydrolase domain-containing protein</fullName>
    </recommendedName>
</protein>
<dbReference type="PRINTS" id="PR00502">
    <property type="entry name" value="NUDIXFAMILY"/>
</dbReference>
<evidence type="ECO:0000256" key="3">
    <source>
        <dbReference type="ARBA" id="ARBA00022801"/>
    </source>
</evidence>
<name>A0ABM7LT46_9ACTN</name>
<dbReference type="PANTHER" id="PTHR43046:SF12">
    <property type="entry name" value="GDP-MANNOSE MANNOSYL HYDROLASE"/>
    <property type="match status" value="1"/>
</dbReference>
<dbReference type="PANTHER" id="PTHR43046">
    <property type="entry name" value="GDP-MANNOSE MANNOSYL HYDROLASE"/>
    <property type="match status" value="1"/>
</dbReference>
<dbReference type="PROSITE" id="PS00893">
    <property type="entry name" value="NUDIX_BOX"/>
    <property type="match status" value="1"/>
</dbReference>
<comment type="cofactor">
    <cofactor evidence="1">
        <name>Mg(2+)</name>
        <dbReference type="ChEBI" id="CHEBI:18420"/>
    </cofactor>
</comment>
<dbReference type="SUPFAM" id="SSF55811">
    <property type="entry name" value="Nudix"/>
    <property type="match status" value="1"/>
</dbReference>
<dbReference type="EMBL" id="AP023356">
    <property type="protein sequence ID" value="BCJ42454.1"/>
    <property type="molecule type" value="Genomic_DNA"/>
</dbReference>